<evidence type="ECO:0000313" key="1">
    <source>
        <dbReference type="Proteomes" id="UP001652600"/>
    </source>
</evidence>
<keyword evidence="1" id="KW-1185">Reference proteome</keyword>
<reference evidence="2" key="1">
    <citation type="submission" date="2025-08" db="UniProtKB">
        <authorList>
            <consortium name="RefSeq"/>
        </authorList>
    </citation>
    <scope>IDENTIFICATION</scope>
    <source>
        <tissue evidence="2">Stem</tissue>
    </source>
</reference>
<proteinExistence type="predicted"/>
<sequence length="95" mass="11154">MWNIASSSSLNSMLLSPSSSSHYNSIQPHHKKDWWRLLFCFKTNHFEIVGRSASSRARGDTCFANLYRNHSMRSFEHRGIVFTHQVSELKVQRQR</sequence>
<protein>
    <submittedName>
        <fullName evidence="2">Uncharacterized protein LOC103489966 isoform X2</fullName>
    </submittedName>
</protein>
<dbReference type="RefSeq" id="XP_008447548.2">
    <property type="nucleotide sequence ID" value="XM_008449326.2"/>
</dbReference>
<accession>A0A1S3BIL4</accession>
<name>A0A1S3BIL4_CUCME</name>
<organism evidence="1 2">
    <name type="scientific">Cucumis melo</name>
    <name type="common">Muskmelon</name>
    <dbReference type="NCBI Taxonomy" id="3656"/>
    <lineage>
        <taxon>Eukaryota</taxon>
        <taxon>Viridiplantae</taxon>
        <taxon>Streptophyta</taxon>
        <taxon>Embryophyta</taxon>
        <taxon>Tracheophyta</taxon>
        <taxon>Spermatophyta</taxon>
        <taxon>Magnoliopsida</taxon>
        <taxon>eudicotyledons</taxon>
        <taxon>Gunneridae</taxon>
        <taxon>Pentapetalae</taxon>
        <taxon>rosids</taxon>
        <taxon>fabids</taxon>
        <taxon>Cucurbitales</taxon>
        <taxon>Cucurbitaceae</taxon>
        <taxon>Benincaseae</taxon>
        <taxon>Cucumis</taxon>
    </lineage>
</organism>
<dbReference type="AlphaFoldDB" id="A0A1S3BIL4"/>
<dbReference type="GeneID" id="103489966"/>
<evidence type="ECO:0000313" key="2">
    <source>
        <dbReference type="RefSeq" id="XP_008447548.2"/>
    </source>
</evidence>
<dbReference type="Proteomes" id="UP001652600">
    <property type="component" value="Chromosome 4"/>
</dbReference>
<gene>
    <name evidence="2" type="primary">LOC103489966</name>
</gene>